<proteinExistence type="predicted"/>
<organism evidence="1 2">
    <name type="scientific">Thelohanellus kitauei</name>
    <name type="common">Myxosporean</name>
    <dbReference type="NCBI Taxonomy" id="669202"/>
    <lineage>
        <taxon>Eukaryota</taxon>
        <taxon>Metazoa</taxon>
        <taxon>Cnidaria</taxon>
        <taxon>Myxozoa</taxon>
        <taxon>Myxosporea</taxon>
        <taxon>Bivalvulida</taxon>
        <taxon>Platysporina</taxon>
        <taxon>Myxobolidae</taxon>
        <taxon>Thelohanellus</taxon>
    </lineage>
</organism>
<keyword evidence="2" id="KW-1185">Reference proteome</keyword>
<accession>A0A0C2J1H1</accession>
<dbReference type="EMBL" id="JWZT01001678">
    <property type="protein sequence ID" value="KII71664.1"/>
    <property type="molecule type" value="Genomic_DNA"/>
</dbReference>
<gene>
    <name evidence="1" type="ORF">RF11_04265</name>
</gene>
<dbReference type="PANTHER" id="PTHR45913">
    <property type="entry name" value="EPM2A-INTERACTING PROTEIN 1"/>
    <property type="match status" value="1"/>
</dbReference>
<reference evidence="1 2" key="1">
    <citation type="journal article" date="2014" name="Genome Biol. Evol.">
        <title>The genome of the myxosporean Thelohanellus kitauei shows adaptations to nutrient acquisition within its fish host.</title>
        <authorList>
            <person name="Yang Y."/>
            <person name="Xiong J."/>
            <person name="Zhou Z."/>
            <person name="Huo F."/>
            <person name="Miao W."/>
            <person name="Ran C."/>
            <person name="Liu Y."/>
            <person name="Zhang J."/>
            <person name="Feng J."/>
            <person name="Wang M."/>
            <person name="Wang M."/>
            <person name="Wang L."/>
            <person name="Yao B."/>
        </authorList>
    </citation>
    <scope>NUCLEOTIDE SEQUENCE [LARGE SCALE GENOMIC DNA]</scope>
    <source>
        <strain evidence="1">Wuqing</strain>
    </source>
</reference>
<dbReference type="PANTHER" id="PTHR45913:SF11">
    <property type="entry name" value="EPM2A-INTERACTING PROTEIN 1"/>
    <property type="match status" value="1"/>
</dbReference>
<name>A0A0C2J1H1_THEKT</name>
<dbReference type="Proteomes" id="UP000031668">
    <property type="component" value="Unassembled WGS sequence"/>
</dbReference>
<dbReference type="AlphaFoldDB" id="A0A0C2J1H1"/>
<dbReference type="OrthoDB" id="10051404at2759"/>
<comment type="caution">
    <text evidence="1">The sequence shown here is derived from an EMBL/GenBank/DDBJ whole genome shotgun (WGS) entry which is preliminary data.</text>
</comment>
<dbReference type="GO" id="GO:0045725">
    <property type="term" value="P:positive regulation of glycogen biosynthetic process"/>
    <property type="evidence" value="ECO:0007669"/>
    <property type="project" value="TreeGrafter"/>
</dbReference>
<evidence type="ECO:0000313" key="1">
    <source>
        <dbReference type="EMBL" id="KII71664.1"/>
    </source>
</evidence>
<sequence length="160" mass="18337">MPVKKHDCRERDVDVYHDLESQLSKKLKLLITFSIAIDESLDITYMGQLAVFIHRVDEDIKIPEEFVELIPTIDTTMADDLYQSLVESLDRLGVDWKHAVSLVTYGAPQMISWKVGVAKIERKVTKTECQAGFLQFPLQCTSIIVVQLNHEGEIRNECRC</sequence>
<protein>
    <submittedName>
        <fullName evidence="1">General transcription factor II-I repeat domain-containing protein 2</fullName>
    </submittedName>
</protein>
<evidence type="ECO:0000313" key="2">
    <source>
        <dbReference type="Proteomes" id="UP000031668"/>
    </source>
</evidence>